<evidence type="ECO:0000313" key="2">
    <source>
        <dbReference type="Proteomes" id="UP001432027"/>
    </source>
</evidence>
<accession>A0AAV5UJ85</accession>
<dbReference type="AlphaFoldDB" id="A0AAV5UJ85"/>
<gene>
    <name evidence="1" type="ORF">PENTCL1PPCAC_29255</name>
</gene>
<dbReference type="EMBL" id="BTSX01000006">
    <property type="protein sequence ID" value="GMT07081.1"/>
    <property type="molecule type" value="Genomic_DNA"/>
</dbReference>
<protein>
    <submittedName>
        <fullName evidence="1">Uncharacterized protein</fullName>
    </submittedName>
</protein>
<dbReference type="Proteomes" id="UP001432027">
    <property type="component" value="Unassembled WGS sequence"/>
</dbReference>
<name>A0AAV5UJ85_9BILA</name>
<proteinExistence type="predicted"/>
<organism evidence="1 2">
    <name type="scientific">Pristionchus entomophagus</name>
    <dbReference type="NCBI Taxonomy" id="358040"/>
    <lineage>
        <taxon>Eukaryota</taxon>
        <taxon>Metazoa</taxon>
        <taxon>Ecdysozoa</taxon>
        <taxon>Nematoda</taxon>
        <taxon>Chromadorea</taxon>
        <taxon>Rhabditida</taxon>
        <taxon>Rhabditina</taxon>
        <taxon>Diplogasteromorpha</taxon>
        <taxon>Diplogasteroidea</taxon>
        <taxon>Neodiplogasteridae</taxon>
        <taxon>Pristionchus</taxon>
    </lineage>
</organism>
<sequence length="99" mass="11005">MRSVTATLTEEEARFIAEVSIIVEKMNSLTDDYVDENTALKTAFQLYAAIQSQFFKLSVETQTSLYEKFPVALSPVSVGSQCQSHLLCIHTSSESFSIC</sequence>
<reference evidence="1" key="1">
    <citation type="submission" date="2023-10" db="EMBL/GenBank/DDBJ databases">
        <title>Genome assembly of Pristionchus species.</title>
        <authorList>
            <person name="Yoshida K."/>
            <person name="Sommer R.J."/>
        </authorList>
    </citation>
    <scope>NUCLEOTIDE SEQUENCE</scope>
    <source>
        <strain evidence="1">RS0144</strain>
    </source>
</reference>
<keyword evidence="2" id="KW-1185">Reference proteome</keyword>
<evidence type="ECO:0000313" key="1">
    <source>
        <dbReference type="EMBL" id="GMT07081.1"/>
    </source>
</evidence>
<comment type="caution">
    <text evidence="1">The sequence shown here is derived from an EMBL/GenBank/DDBJ whole genome shotgun (WGS) entry which is preliminary data.</text>
</comment>